<feature type="transmembrane region" description="Helical" evidence="7">
    <location>
        <begin position="281"/>
        <end position="300"/>
    </location>
</feature>
<protein>
    <submittedName>
        <fullName evidence="9">MFS transporter</fullName>
    </submittedName>
</protein>
<evidence type="ECO:0000256" key="6">
    <source>
        <dbReference type="ARBA" id="ARBA00023136"/>
    </source>
</evidence>
<organism evidence="9 10">
    <name type="scientific">Paenibacillus helianthi</name>
    <dbReference type="NCBI Taxonomy" id="1349432"/>
    <lineage>
        <taxon>Bacteria</taxon>
        <taxon>Bacillati</taxon>
        <taxon>Bacillota</taxon>
        <taxon>Bacilli</taxon>
        <taxon>Bacillales</taxon>
        <taxon>Paenibacillaceae</taxon>
        <taxon>Paenibacillus</taxon>
    </lineage>
</organism>
<feature type="transmembrane region" description="Helical" evidence="7">
    <location>
        <begin position="70"/>
        <end position="86"/>
    </location>
</feature>
<feature type="transmembrane region" description="Helical" evidence="7">
    <location>
        <begin position="306"/>
        <end position="324"/>
    </location>
</feature>
<dbReference type="RefSeq" id="WP_074107133.1">
    <property type="nucleotide sequence ID" value="NZ_LVWI01000031.1"/>
</dbReference>
<feature type="transmembrane region" description="Helical" evidence="7">
    <location>
        <begin position="92"/>
        <end position="113"/>
    </location>
</feature>
<feature type="transmembrane region" description="Helical" evidence="7">
    <location>
        <begin position="256"/>
        <end position="274"/>
    </location>
</feature>
<dbReference type="Gene3D" id="1.20.1250.20">
    <property type="entry name" value="MFS general substrate transporter like domains"/>
    <property type="match status" value="2"/>
</dbReference>
<comment type="subcellular location">
    <subcellularLocation>
        <location evidence="1">Cell membrane</location>
        <topology evidence="1">Multi-pass membrane protein</topology>
    </subcellularLocation>
</comment>
<accession>A0ABX3EU44</accession>
<dbReference type="InterPro" id="IPR011701">
    <property type="entry name" value="MFS"/>
</dbReference>
<feature type="transmembrane region" description="Helical" evidence="7">
    <location>
        <begin position="125"/>
        <end position="144"/>
    </location>
</feature>
<dbReference type="InterPro" id="IPR051788">
    <property type="entry name" value="MFS_Transporter"/>
</dbReference>
<keyword evidence="10" id="KW-1185">Reference proteome</keyword>
<dbReference type="EMBL" id="LVWI01000031">
    <property type="protein sequence ID" value="OKP88318.1"/>
    <property type="molecule type" value="Genomic_DNA"/>
</dbReference>
<feature type="transmembrane region" description="Helical" evidence="7">
    <location>
        <begin position="345"/>
        <end position="362"/>
    </location>
</feature>
<evidence type="ECO:0000256" key="1">
    <source>
        <dbReference type="ARBA" id="ARBA00004651"/>
    </source>
</evidence>
<dbReference type="PROSITE" id="PS50850">
    <property type="entry name" value="MFS"/>
    <property type="match status" value="1"/>
</dbReference>
<sequence>MSTIFLIIIYLAFISLGLPDSMLGAAWPMMRPDFTAPVDVAGLLSMIVVAGTIISSLASGMVLQKLGTGKVTFISVAVTALALLGFSYSPSIIWLAVLCLPLGLGAGSIDAGLNNYVATHYKAHHMSWLHCFWGVGAMLGPIIMSRYIAAGDSWRQGYLTVSLIQFVLVILLFIALPLWKRAEPTGESMAAATDVQQEVISPQIPVAGILRIKGVKLALVTFLFYCGVEATLGLWGSSFLVNEKGLSAATAAGWVSLYYGGITVGRLVTGFVTFRFNNRQLIRTGILISMLGALLLLLPLPAVYSLFGFILVGLGSAPIFPCMLHETPTRFGKEHSQRIMGYQMAMAYTGGAFLPPLLGWIAARSSFVILPFILVGYIVIMLISSEKINVVMNKRKDEVSI</sequence>
<feature type="transmembrane region" description="Helical" evidence="7">
    <location>
        <begin position="217"/>
        <end position="236"/>
    </location>
</feature>
<keyword evidence="4 7" id="KW-0812">Transmembrane</keyword>
<keyword evidence="6 7" id="KW-0472">Membrane</keyword>
<evidence type="ECO:0000313" key="9">
    <source>
        <dbReference type="EMBL" id="OKP88318.1"/>
    </source>
</evidence>
<reference evidence="9 10" key="1">
    <citation type="submission" date="2016-03" db="EMBL/GenBank/DDBJ databases">
        <authorList>
            <person name="Sant'Anna F.H."/>
            <person name="Ambrosini A."/>
            <person name="Souza R."/>
            <person name="Bach E."/>
            <person name="Fernandes G."/>
            <person name="Balsanelli E."/>
            <person name="Baura V.A."/>
            <person name="Souza E.M."/>
            <person name="Passaglia L."/>
        </authorList>
    </citation>
    <scope>NUCLEOTIDE SEQUENCE [LARGE SCALE GENOMIC DNA]</scope>
    <source>
        <strain evidence="9 10">P26E</strain>
    </source>
</reference>
<gene>
    <name evidence="9" type="ORF">A3844_08065</name>
</gene>
<evidence type="ECO:0000256" key="3">
    <source>
        <dbReference type="ARBA" id="ARBA00022448"/>
    </source>
</evidence>
<feature type="transmembrane region" description="Helical" evidence="7">
    <location>
        <begin position="156"/>
        <end position="179"/>
    </location>
</feature>
<evidence type="ECO:0000256" key="2">
    <source>
        <dbReference type="ARBA" id="ARBA00008335"/>
    </source>
</evidence>
<dbReference type="Pfam" id="PF07690">
    <property type="entry name" value="MFS_1"/>
    <property type="match status" value="1"/>
</dbReference>
<name>A0ABX3EU44_9BACL</name>
<evidence type="ECO:0000256" key="5">
    <source>
        <dbReference type="ARBA" id="ARBA00022989"/>
    </source>
</evidence>
<dbReference type="PANTHER" id="PTHR23514:SF3">
    <property type="entry name" value="BYPASS OF STOP CODON PROTEIN 6"/>
    <property type="match status" value="1"/>
</dbReference>
<keyword evidence="3" id="KW-0813">Transport</keyword>
<dbReference type="Proteomes" id="UP000186058">
    <property type="component" value="Unassembled WGS sequence"/>
</dbReference>
<dbReference type="SUPFAM" id="SSF103473">
    <property type="entry name" value="MFS general substrate transporter"/>
    <property type="match status" value="1"/>
</dbReference>
<feature type="transmembrane region" description="Helical" evidence="7">
    <location>
        <begin position="40"/>
        <end position="63"/>
    </location>
</feature>
<evidence type="ECO:0000313" key="10">
    <source>
        <dbReference type="Proteomes" id="UP000186058"/>
    </source>
</evidence>
<evidence type="ECO:0000256" key="4">
    <source>
        <dbReference type="ARBA" id="ARBA00022692"/>
    </source>
</evidence>
<dbReference type="InterPro" id="IPR020846">
    <property type="entry name" value="MFS_dom"/>
</dbReference>
<dbReference type="PANTHER" id="PTHR23514">
    <property type="entry name" value="BYPASS OF STOP CODON PROTEIN 6"/>
    <property type="match status" value="1"/>
</dbReference>
<evidence type="ECO:0000256" key="7">
    <source>
        <dbReference type="SAM" id="Phobius"/>
    </source>
</evidence>
<comment type="caution">
    <text evidence="9">The sequence shown here is derived from an EMBL/GenBank/DDBJ whole genome shotgun (WGS) entry which is preliminary data.</text>
</comment>
<feature type="domain" description="Major facilitator superfamily (MFS) profile" evidence="8">
    <location>
        <begin position="5"/>
        <end position="388"/>
    </location>
</feature>
<keyword evidence="5 7" id="KW-1133">Transmembrane helix</keyword>
<evidence type="ECO:0000259" key="8">
    <source>
        <dbReference type="PROSITE" id="PS50850"/>
    </source>
</evidence>
<dbReference type="InterPro" id="IPR036259">
    <property type="entry name" value="MFS_trans_sf"/>
</dbReference>
<comment type="similarity">
    <text evidence="2">Belongs to the major facilitator superfamily.</text>
</comment>
<proteinExistence type="inferred from homology"/>
<feature type="transmembrane region" description="Helical" evidence="7">
    <location>
        <begin position="368"/>
        <end position="385"/>
    </location>
</feature>